<evidence type="ECO:0000259" key="8">
    <source>
        <dbReference type="Pfam" id="PF18122"/>
    </source>
</evidence>
<evidence type="ECO:0000313" key="10">
    <source>
        <dbReference type="EMBL" id="CRX79232.1"/>
    </source>
</evidence>
<feature type="domain" description="Anaphase-promoting complex subunit 1 C-terminal" evidence="8">
    <location>
        <begin position="1529"/>
        <end position="1712"/>
    </location>
</feature>
<dbReference type="GO" id="GO:0070979">
    <property type="term" value="P:protein K11-linked ubiquitination"/>
    <property type="evidence" value="ECO:0007669"/>
    <property type="project" value="TreeGrafter"/>
</dbReference>
<evidence type="ECO:0000259" key="9">
    <source>
        <dbReference type="Pfam" id="PF21282"/>
    </source>
</evidence>
<evidence type="ECO:0000256" key="2">
    <source>
        <dbReference type="ARBA" id="ARBA00022618"/>
    </source>
</evidence>
<dbReference type="InterPro" id="IPR011989">
    <property type="entry name" value="ARM-like"/>
</dbReference>
<gene>
    <name evidence="10" type="ORF">ls5931a1_00051</name>
</gene>
<dbReference type="PANTHER" id="PTHR12827:SF3">
    <property type="entry name" value="ANAPHASE-PROMOTING COMPLEX SUBUNIT 1"/>
    <property type="match status" value="1"/>
</dbReference>
<reference evidence="10" key="1">
    <citation type="submission" date="2015-06" db="EMBL/GenBank/DDBJ databases">
        <title>Genetic Architecture Underlying Mating-Type Determination in the Yeast Leucosporidium scottii and the Evolution of Mating Systems in Basidiomycetes.</title>
        <authorList>
            <person name="Maia T.M."/>
            <person name="Lopes S."/>
            <person name="Almeida J.M.G.C.F."/>
            <person name="Rosa L.H."/>
            <person name="Sampaio J.P."/>
            <person name="Goncalves P."/>
            <person name="Coelho M.A."/>
        </authorList>
    </citation>
    <scope>NUCLEOTIDE SEQUENCE</scope>
</reference>
<name>A0A0H5FS93_9BASI</name>
<dbReference type="InterPro" id="IPR041221">
    <property type="entry name" value="APC1_C"/>
</dbReference>
<dbReference type="InterPro" id="IPR048971">
    <property type="entry name" value="Apc1_3rd"/>
</dbReference>
<dbReference type="GO" id="GO:0007091">
    <property type="term" value="P:metaphase/anaphase transition of mitotic cell cycle"/>
    <property type="evidence" value="ECO:0007669"/>
    <property type="project" value="TreeGrafter"/>
</dbReference>
<dbReference type="EMBL" id="LN868511">
    <property type="protein sequence ID" value="CRX79232.1"/>
    <property type="molecule type" value="Genomic_DNA"/>
</dbReference>
<dbReference type="PANTHER" id="PTHR12827">
    <property type="entry name" value="MEIOTIC CHECKPOINT REGULATOR TSG24 FAMILY MEMBER"/>
    <property type="match status" value="1"/>
</dbReference>
<feature type="domain" description="Anaphase-promoting complex subunit 1 N-terminal" evidence="7">
    <location>
        <begin position="2"/>
        <end position="157"/>
    </location>
</feature>
<feature type="region of interest" description="Disordered" evidence="6">
    <location>
        <begin position="210"/>
        <end position="243"/>
    </location>
</feature>
<proteinExistence type="inferred from homology"/>
<keyword evidence="3" id="KW-0677">Repeat</keyword>
<keyword evidence="2" id="KW-0132">Cell division</keyword>
<feature type="compositionally biased region" description="Polar residues" evidence="6">
    <location>
        <begin position="129"/>
        <end position="139"/>
    </location>
</feature>
<accession>A0A0H5FS93</accession>
<feature type="compositionally biased region" description="Basic and acidic residues" evidence="6">
    <location>
        <begin position="757"/>
        <end position="771"/>
    </location>
</feature>
<organism evidence="10">
    <name type="scientific">Leucosporidium scottii</name>
    <dbReference type="NCBI Taxonomy" id="5278"/>
    <lineage>
        <taxon>Eukaryota</taxon>
        <taxon>Fungi</taxon>
        <taxon>Dikarya</taxon>
        <taxon>Basidiomycota</taxon>
        <taxon>Pucciniomycotina</taxon>
        <taxon>Microbotryomycetes</taxon>
        <taxon>Leucosporidiales</taxon>
        <taxon>Leucosporidium</taxon>
    </lineage>
</organism>
<comment type="similarity">
    <text evidence="1">Belongs to the APC1 family.</text>
</comment>
<evidence type="ECO:0000256" key="1">
    <source>
        <dbReference type="ARBA" id="ARBA00010547"/>
    </source>
</evidence>
<evidence type="ECO:0000256" key="4">
    <source>
        <dbReference type="ARBA" id="ARBA00022776"/>
    </source>
</evidence>
<feature type="region of interest" description="Disordered" evidence="6">
    <location>
        <begin position="1547"/>
        <end position="1567"/>
    </location>
</feature>
<dbReference type="GO" id="GO:0005680">
    <property type="term" value="C:anaphase-promoting complex"/>
    <property type="evidence" value="ECO:0007669"/>
    <property type="project" value="InterPro"/>
</dbReference>
<dbReference type="Gene3D" id="1.25.10.10">
    <property type="entry name" value="Leucine-rich Repeat Variant"/>
    <property type="match status" value="2"/>
</dbReference>
<sequence>MATLYSLLDPTDEIKVVSSTTSLANLFPPSTLSSKSPPSAPPTPSGPSLPFQDLSERLIFASDRQDGSEPLLVTANAQQGKISVWSYARVAPSTAEEEKAAVLTADKGKGKEREILSPSLSRHSHQPDRSNSATTLNSSSKRKRPSFAGPSSHPPVSLGDRDRSQTSRRISLSGVGGSGVGGVGSTSFGGGAGGASQEADLLEALGEQMSVPPGIGLGGANSMKRTTSAMSSSMNAADRRTSVTRNELSITMDRMALGQGSRDGLGGLGLGAMGGEMDREATMFIMGHEEERGMVSDVLCAKVWEIDLAGAGADVLTSATCHIFDTRPSADPSHPSSALSIHLPTSSTLLLLSITRTALGSLHLTPLQQLHATSHATALITRPQVLDLVFLTPEGGCAVVTAGGKTEELQLAPLPNGREVVSVQGDGSRDLILGLDDGTRYLSTAPRLPGGVTKRCLEALSLVLPLDEFVGLQRDVRERREGEDDWEAFGRVVEALMSEGEVEVEKDEVDPYAAFLAATSRDAMADPLFASLRTSTSPASPSPLPPSSLPPNAHLQAVVWTLHLVAQDAKLEQTRQKEWVQLAKLVLRLSENMGLKYWSDAYRRSLGEVARGDDTAPDISPSTLLNRVPSDLLQSLQSLLRGVPEPPPSLPHISSTLSLSPSNYYGPSVQPLQLTTQLVSLYSTLVFPPSSPSAGPSTTLTRARSTVRAIVAFGWDAAKIDRLAVGVALPLREAVRMCQFDAPLELESKAFELIRRPDLARQTGGKEEARRSGKKLQSPPKPLPLDEIIERTKNSVPVDDPPATRSADEEMSTGPKAERFNEDRRLEEVTRMLQYSEPVTIASERTLDQLTPNVQQNLLGSLSNRTLALPIGFGMFTYRTRSKVSSESVLIPRINTSARILPMPSPVAYVEKEPRDAPGGNLDRFEWPEFHSGVAAALQLQVNSTGFDSSQISFNKPAELDSKHAGFLMGLGLVGQISSMVFNQAFEYLKMKHDPTSIGLLLGLAVTYMGTGDPKVTSLISVHLAALHPPHSSPLNVSGITQAAGLVGIGLLYLGTQRRTLADIMIRELCSIKVTAIEDPPACREAYALSAGFAFGMIMLGSGKSAASTPGEVDLLRTFRALILGESNHPLPGATPSLNITDVNITSSAATMAVGLMYLRTERQDVADLLEIPDTARRLDYVRSDLLLLRTLARSIIRWETIQSSKAWVEGHVPRFIAEALEAKASKGQGLDADLDVARWNIIAGACFAVGLKFAGTATAEAHGTLIHFLDRLTRTAYIKAPTIQGKIKRDAIRCCLSVVAMALAMVMAGTGELNVLRRLRVAHGHFGEGVTYGTHLASHLALGLLLVGSGRYTLGTSNSAIAALLLAFYPAFPSSPSENRAHLQAYRHLWTLAIEPRCLEARDVDTNEPTFLPIRLRLAEKGSTELRAKQLVAPTLIPELRLINTIQVDTPRYWGFSLHLSSNPAHLASFLKEGTLYVKRRTGHLSYAQDTRGIRSIFTKSKSETGSSVIDFGEAARILSPSAAGLKDFVSFFSEDVEAKAAVAQLTRPSHDGGGEGSRKRPATPPTSFEAFAASVLLECLTKDKRDTVAVYLALYHAHQLLSLPTLSPLALLGLEQIEFVLDFYGFGGPFSTLFSKPRSSSSSSKAPSPREALIQPTFLDHVSTTATSLARSPLSSDPQLASALHSYLLHSTWPSTSPDIAARLSIYLVDSGAPDLPSLEKLRELVLSAKERAEDAGMGSEEVQTSMGLLMRGTMKIVRSAGKRAWKGEFGQVAARVWLEGNV</sequence>
<feature type="compositionally biased region" description="Basic and acidic residues" evidence="6">
    <location>
        <begin position="1550"/>
        <end position="1560"/>
    </location>
</feature>
<feature type="compositionally biased region" description="Low complexity" evidence="6">
    <location>
        <begin position="28"/>
        <end position="37"/>
    </location>
</feature>
<dbReference type="Pfam" id="PF12859">
    <property type="entry name" value="ANAPC1"/>
    <property type="match status" value="1"/>
</dbReference>
<keyword evidence="5" id="KW-0131">Cell cycle</keyword>
<evidence type="ECO:0000256" key="5">
    <source>
        <dbReference type="ARBA" id="ARBA00023306"/>
    </source>
</evidence>
<feature type="compositionally biased region" description="Pro residues" evidence="6">
    <location>
        <begin position="38"/>
        <end position="47"/>
    </location>
</feature>
<dbReference type="Pfam" id="PF21282">
    <property type="entry name" value="APC1_3rd"/>
    <property type="match status" value="1"/>
</dbReference>
<dbReference type="InterPro" id="IPR049255">
    <property type="entry name" value="Apc1_N"/>
</dbReference>
<evidence type="ECO:0000256" key="3">
    <source>
        <dbReference type="ARBA" id="ARBA00022737"/>
    </source>
</evidence>
<dbReference type="GO" id="GO:0051301">
    <property type="term" value="P:cell division"/>
    <property type="evidence" value="ECO:0007669"/>
    <property type="project" value="UniProtKB-KW"/>
</dbReference>
<protein>
    <submittedName>
        <fullName evidence="10">Uncharacterized protein</fullName>
    </submittedName>
</protein>
<dbReference type="InterPro" id="IPR024990">
    <property type="entry name" value="Apc1"/>
</dbReference>
<keyword evidence="4" id="KW-0498">Mitosis</keyword>
<feature type="domain" description="Anaphase-promoting complex subunit 1 beta-sandwich" evidence="9">
    <location>
        <begin position="1398"/>
        <end position="1482"/>
    </location>
</feature>
<evidence type="ECO:0000256" key="6">
    <source>
        <dbReference type="SAM" id="MobiDB-lite"/>
    </source>
</evidence>
<feature type="compositionally biased region" description="Basic and acidic residues" evidence="6">
    <location>
        <begin position="99"/>
        <end position="115"/>
    </location>
</feature>
<dbReference type="GO" id="GO:0031145">
    <property type="term" value="P:anaphase-promoting complex-dependent catabolic process"/>
    <property type="evidence" value="ECO:0007669"/>
    <property type="project" value="TreeGrafter"/>
</dbReference>
<feature type="compositionally biased region" description="Gly residues" evidence="6">
    <location>
        <begin position="174"/>
        <end position="194"/>
    </location>
</feature>
<feature type="region of interest" description="Disordered" evidence="6">
    <location>
        <begin position="99"/>
        <end position="195"/>
    </location>
</feature>
<dbReference type="Pfam" id="PF18122">
    <property type="entry name" value="APC1_C"/>
    <property type="match status" value="1"/>
</dbReference>
<evidence type="ECO:0000259" key="7">
    <source>
        <dbReference type="Pfam" id="PF12859"/>
    </source>
</evidence>
<feature type="region of interest" description="Disordered" evidence="6">
    <location>
        <begin position="757"/>
        <end position="820"/>
    </location>
</feature>
<feature type="region of interest" description="Disordered" evidence="6">
    <location>
        <begin position="28"/>
        <end position="51"/>
    </location>
</feature>
<dbReference type="GO" id="GO:0060090">
    <property type="term" value="F:molecular adaptor activity"/>
    <property type="evidence" value="ECO:0007669"/>
    <property type="project" value="TreeGrafter"/>
</dbReference>